<dbReference type="InterPro" id="IPR004995">
    <property type="entry name" value="Spore_Ger"/>
</dbReference>
<evidence type="ECO:0000313" key="5">
    <source>
        <dbReference type="EMBL" id="WDH80712.1"/>
    </source>
</evidence>
<evidence type="ECO:0000313" key="6">
    <source>
        <dbReference type="EMBL" id="WDI00408.1"/>
    </source>
</evidence>
<dbReference type="GO" id="GO:0016020">
    <property type="term" value="C:membrane"/>
    <property type="evidence" value="ECO:0007669"/>
    <property type="project" value="InterPro"/>
</dbReference>
<accession>A0AAX3MTR4</accession>
<evidence type="ECO:0000256" key="2">
    <source>
        <dbReference type="ARBA" id="ARBA00023136"/>
    </source>
</evidence>
<feature type="transmembrane region" description="Helical" evidence="4">
    <location>
        <begin position="291"/>
        <end position="312"/>
    </location>
</feature>
<evidence type="ECO:0000256" key="3">
    <source>
        <dbReference type="SAM" id="MobiDB-lite"/>
    </source>
</evidence>
<keyword evidence="8" id="KW-1185">Reference proteome</keyword>
<protein>
    <submittedName>
        <fullName evidence="5">Spore germination protein</fullName>
    </submittedName>
</protein>
<sequence>MNPLYENNGQGEQLTTSLDDSIITINTIFTDTPDLILRRLHIKQTGEEAVIVYLDELTDKTCLNHDVLAPLQLESGNPSGDFITHVGYMKPESEWEKLKLNIMQGYSLLFIQGRGSAYVLDTKGLPQRAIEDPQQEPSLKGAHQGFIEIGSQNIAMIRRIIPDKELKIRQYVVGRRGQTTVSLVYLDDVVQPDFVKALEERIQSIDVDAIINTGELVEFIEDQPLALLPQVITTERPDTAASQILQGRCAVVVDGSPSVLIAPITFMSFFQTVDDYSSRWSISSFLRMLRIFAFFVAVLLPGFYIAVISFHFEIIPMKLLLTLGESRGQVPFPPFVEAIIMELTLEMLREAGVRLPAPIGQTVGIVGGIVIGQAVVQAGLISNVMVIVVAFTAIASFIIPNQDMMAAVRLMRFMMMILASWFGFVGLVVGMMTFIGRLITLNSLGNSYSTPMAPFRLTDWKDTLIRVPLWLMNNRPTSTRAAQSRRQGRNRGWKEKE</sequence>
<dbReference type="Proteomes" id="UP001220962">
    <property type="component" value="Chromosome"/>
</dbReference>
<dbReference type="EMBL" id="CP118108">
    <property type="protein sequence ID" value="WDI00408.1"/>
    <property type="molecule type" value="Genomic_DNA"/>
</dbReference>
<dbReference type="InterPro" id="IPR050768">
    <property type="entry name" value="UPF0353/GerABKA_families"/>
</dbReference>
<name>A0AAX3MTR4_9BACL</name>
<keyword evidence="4" id="KW-0812">Transmembrane</keyword>
<keyword evidence="2 4" id="KW-0472">Membrane</keyword>
<keyword evidence="4" id="KW-1133">Transmembrane helix</keyword>
<evidence type="ECO:0000256" key="1">
    <source>
        <dbReference type="ARBA" id="ARBA00005278"/>
    </source>
</evidence>
<comment type="similarity">
    <text evidence="1">Belongs to the GerABKA family.</text>
</comment>
<reference evidence="5 8" key="1">
    <citation type="submission" date="2023-02" db="EMBL/GenBank/DDBJ databases">
        <title>Pathogen: clinical or host-associated sample.</title>
        <authorList>
            <person name="Hergert J."/>
            <person name="Casey R."/>
            <person name="Wagner J."/>
            <person name="Young E.L."/>
            <person name="Oakeson K.F."/>
        </authorList>
    </citation>
    <scope>NUCLEOTIDE SEQUENCE</scope>
    <source>
        <strain evidence="6 8">2022CK-00829</strain>
        <strain evidence="5">2022CK-00830</strain>
    </source>
</reference>
<dbReference type="PIRSF" id="PIRSF005690">
    <property type="entry name" value="GerBA"/>
    <property type="match status" value="1"/>
</dbReference>
<dbReference type="AlphaFoldDB" id="A0AAX3MTR4"/>
<feature type="region of interest" description="Disordered" evidence="3">
    <location>
        <begin position="478"/>
        <end position="497"/>
    </location>
</feature>
<dbReference type="Proteomes" id="UP001221519">
    <property type="component" value="Chromosome"/>
</dbReference>
<feature type="transmembrane region" description="Helical" evidence="4">
    <location>
        <begin position="380"/>
        <end position="401"/>
    </location>
</feature>
<organism evidence="5 7">
    <name type="scientific">Paenibacillus urinalis</name>
    <dbReference type="NCBI Taxonomy" id="521520"/>
    <lineage>
        <taxon>Bacteria</taxon>
        <taxon>Bacillati</taxon>
        <taxon>Bacillota</taxon>
        <taxon>Bacilli</taxon>
        <taxon>Bacillales</taxon>
        <taxon>Paenibacillaceae</taxon>
        <taxon>Paenibacillus</taxon>
    </lineage>
</organism>
<dbReference type="EMBL" id="CP118101">
    <property type="protein sequence ID" value="WDH80712.1"/>
    <property type="molecule type" value="Genomic_DNA"/>
</dbReference>
<evidence type="ECO:0000256" key="4">
    <source>
        <dbReference type="SAM" id="Phobius"/>
    </source>
</evidence>
<dbReference type="Pfam" id="PF03323">
    <property type="entry name" value="GerA"/>
    <property type="match status" value="1"/>
</dbReference>
<evidence type="ECO:0000313" key="8">
    <source>
        <dbReference type="Proteomes" id="UP001221519"/>
    </source>
</evidence>
<gene>
    <name evidence="5" type="ORF">PUW23_14255</name>
    <name evidence="6" type="ORF">PUW25_14000</name>
</gene>
<feature type="transmembrane region" description="Helical" evidence="4">
    <location>
        <begin position="413"/>
        <end position="439"/>
    </location>
</feature>
<proteinExistence type="inferred from homology"/>
<feature type="transmembrane region" description="Helical" evidence="4">
    <location>
        <begin position="250"/>
        <end position="270"/>
    </location>
</feature>
<evidence type="ECO:0000313" key="7">
    <source>
        <dbReference type="Proteomes" id="UP001220962"/>
    </source>
</evidence>
<dbReference type="PANTHER" id="PTHR22550">
    <property type="entry name" value="SPORE GERMINATION PROTEIN"/>
    <property type="match status" value="1"/>
</dbReference>
<dbReference type="GO" id="GO:0009847">
    <property type="term" value="P:spore germination"/>
    <property type="evidence" value="ECO:0007669"/>
    <property type="project" value="InterPro"/>
</dbReference>
<dbReference type="PANTHER" id="PTHR22550:SF16">
    <property type="entry name" value="SPORE GERMINATION PROTEIN"/>
    <property type="match status" value="1"/>
</dbReference>
<feature type="transmembrane region" description="Helical" evidence="4">
    <location>
        <begin position="355"/>
        <end position="374"/>
    </location>
</feature>